<accession>A0ABS9SE34</accession>
<dbReference type="InterPro" id="IPR014922">
    <property type="entry name" value="YdhG-like"/>
</dbReference>
<dbReference type="Proteomes" id="UP001202248">
    <property type="component" value="Unassembled WGS sequence"/>
</dbReference>
<evidence type="ECO:0000313" key="3">
    <source>
        <dbReference type="Proteomes" id="UP001202248"/>
    </source>
</evidence>
<dbReference type="Pfam" id="PF08818">
    <property type="entry name" value="DUF1801"/>
    <property type="match status" value="1"/>
</dbReference>
<comment type="caution">
    <text evidence="2">The sequence shown here is derived from an EMBL/GenBank/DDBJ whole genome shotgun (WGS) entry which is preliminary data.</text>
</comment>
<dbReference type="Pfam" id="PF13376">
    <property type="entry name" value="OmdA"/>
    <property type="match status" value="1"/>
</dbReference>
<name>A0ABS9SE34_9BACT</name>
<dbReference type="Gene3D" id="3.90.1150.200">
    <property type="match status" value="1"/>
</dbReference>
<organism evidence="2 3">
    <name type="scientific">Niabella ginsengisoli</name>
    <dbReference type="NCBI Taxonomy" id="522298"/>
    <lineage>
        <taxon>Bacteria</taxon>
        <taxon>Pseudomonadati</taxon>
        <taxon>Bacteroidota</taxon>
        <taxon>Chitinophagia</taxon>
        <taxon>Chitinophagales</taxon>
        <taxon>Chitinophagaceae</taxon>
        <taxon>Niabella</taxon>
    </lineage>
</organism>
<dbReference type="RefSeq" id="WP_240825886.1">
    <property type="nucleotide sequence ID" value="NZ_JAKWBL010000001.1"/>
</dbReference>
<evidence type="ECO:0000313" key="2">
    <source>
        <dbReference type="EMBL" id="MCH5596618.1"/>
    </source>
</evidence>
<keyword evidence="3" id="KW-1185">Reference proteome</keyword>
<protein>
    <submittedName>
        <fullName evidence="2">YdeI/OmpD-associated family protein</fullName>
    </submittedName>
</protein>
<sequence length="204" mass="22823">MPTLNSKVDDYIAKSADFAKPILEHFRAIVHKASPDITESIKWGVPSFDYKGKMMCSVAAFKKHCAIGFWLGAQVKALKPYLEKATEAASEFGRIANITSVKDLPKDMDLIAAVKEAIHLADLGVTMKRAPAKKSAELPVPEALSKALQKNKKAKEVFENFSPSHRKEYIQWINDAKTDATRDKRLASAMEWIAEGKGRNWKYE</sequence>
<feature type="domain" description="YdhG-like" evidence="1">
    <location>
        <begin position="20"/>
        <end position="117"/>
    </location>
</feature>
<dbReference type="EMBL" id="JAKWBL010000001">
    <property type="protein sequence ID" value="MCH5596618.1"/>
    <property type="molecule type" value="Genomic_DNA"/>
</dbReference>
<evidence type="ECO:0000259" key="1">
    <source>
        <dbReference type="Pfam" id="PF08818"/>
    </source>
</evidence>
<gene>
    <name evidence="2" type="ORF">MKP09_01085</name>
</gene>
<dbReference type="SUPFAM" id="SSF159888">
    <property type="entry name" value="YdhG-like"/>
    <property type="match status" value="1"/>
</dbReference>
<proteinExistence type="predicted"/>
<reference evidence="2 3" key="1">
    <citation type="submission" date="2022-02" db="EMBL/GenBank/DDBJ databases">
        <authorList>
            <person name="Min J."/>
        </authorList>
    </citation>
    <scope>NUCLEOTIDE SEQUENCE [LARGE SCALE GENOMIC DNA]</scope>
    <source>
        <strain evidence="2 3">GR10-1</strain>
    </source>
</reference>